<dbReference type="InterPro" id="IPR057046">
    <property type="entry name" value="PARP14_KH_4"/>
</dbReference>
<evidence type="ECO:0000256" key="4">
    <source>
        <dbReference type="ARBA" id="ARBA00023027"/>
    </source>
</evidence>
<dbReference type="Pfam" id="PF22005">
    <property type="entry name" value="WWE_1"/>
    <property type="match status" value="1"/>
</dbReference>
<comment type="caution">
    <text evidence="10">The sequence shown here is derived from an EMBL/GenBank/DDBJ whole genome shotgun (WGS) entry which is preliminary data.</text>
</comment>
<evidence type="ECO:0000313" key="10">
    <source>
        <dbReference type="EMBL" id="DBA29630.1"/>
    </source>
</evidence>
<dbReference type="InterPro" id="IPR052056">
    <property type="entry name" value="Mono-ARTD/PARP"/>
</dbReference>
<evidence type="ECO:0000256" key="5">
    <source>
        <dbReference type="ARBA" id="ARBA00023242"/>
    </source>
</evidence>
<feature type="domain" description="PARP catalytic" evidence="8">
    <location>
        <begin position="1019"/>
        <end position="1215"/>
    </location>
</feature>
<evidence type="ECO:0000256" key="3">
    <source>
        <dbReference type="ARBA" id="ARBA00022679"/>
    </source>
</evidence>
<dbReference type="InterPro" id="IPR057049">
    <property type="entry name" value="PARP14_KH_8"/>
</dbReference>
<dbReference type="Pfam" id="PF01661">
    <property type="entry name" value="Macro"/>
    <property type="match status" value="2"/>
</dbReference>
<dbReference type="Gene3D" id="3.40.220.10">
    <property type="entry name" value="Leucine Aminopeptidase, subunit E, domain 1"/>
    <property type="match status" value="2"/>
</dbReference>
<dbReference type="FunFam" id="3.90.228.10:FF:000008">
    <property type="entry name" value="Poly [ADP-ribose] polymerase"/>
    <property type="match status" value="1"/>
</dbReference>
<keyword evidence="3 7" id="KW-0808">Transferase</keyword>
<dbReference type="GO" id="GO:0005634">
    <property type="term" value="C:nucleus"/>
    <property type="evidence" value="ECO:0007669"/>
    <property type="project" value="UniProtKB-SubCell"/>
</dbReference>
<reference evidence="10" key="1">
    <citation type="thesis" date="2020" institute="ProQuest LLC" country="789 East Eisenhower Parkway, Ann Arbor, MI, USA">
        <title>Comparative Genomics and Chromosome Evolution.</title>
        <authorList>
            <person name="Mudd A.B."/>
        </authorList>
    </citation>
    <scope>NUCLEOTIDE SEQUENCE</scope>
    <source>
        <strain evidence="10">1538</strain>
        <tissue evidence="10">Blood</tissue>
    </source>
</reference>
<dbReference type="GO" id="GO:0005737">
    <property type="term" value="C:cytoplasm"/>
    <property type="evidence" value="ECO:0007669"/>
    <property type="project" value="TreeGrafter"/>
</dbReference>
<dbReference type="Pfam" id="PF23251">
    <property type="entry name" value="KH_PARP14_4"/>
    <property type="match status" value="1"/>
</dbReference>
<dbReference type="CDD" id="cd01439">
    <property type="entry name" value="TCCD_inducible_PARP_like"/>
    <property type="match status" value="1"/>
</dbReference>
<dbReference type="SUPFAM" id="SSF117839">
    <property type="entry name" value="WWE domain"/>
    <property type="match status" value="1"/>
</dbReference>
<dbReference type="InterPro" id="IPR012317">
    <property type="entry name" value="Poly(ADP-ribose)pol_cat_dom"/>
</dbReference>
<dbReference type="EC" id="2.4.2.-" evidence="7"/>
<dbReference type="Pfam" id="PF23254">
    <property type="entry name" value="KH_PARP14_8"/>
    <property type="match status" value="1"/>
</dbReference>
<dbReference type="InterPro" id="IPR002589">
    <property type="entry name" value="Macro_dom"/>
</dbReference>
<evidence type="ECO:0000256" key="1">
    <source>
        <dbReference type="ARBA" id="ARBA00004123"/>
    </source>
</evidence>
<keyword evidence="4 7" id="KW-0520">NAD</keyword>
<dbReference type="InterPro" id="IPR043472">
    <property type="entry name" value="Macro_dom-like"/>
</dbReference>
<dbReference type="AlphaFoldDB" id="A0AAV3AX00"/>
<name>A0AAV3AX00_PYXAD</name>
<dbReference type="Pfam" id="PF23252">
    <property type="entry name" value="KH_PARP14_5"/>
    <property type="match status" value="1"/>
</dbReference>
<organism evidence="10 11">
    <name type="scientific">Pyxicephalus adspersus</name>
    <name type="common">African bullfrog</name>
    <dbReference type="NCBI Taxonomy" id="30357"/>
    <lineage>
        <taxon>Eukaryota</taxon>
        <taxon>Metazoa</taxon>
        <taxon>Chordata</taxon>
        <taxon>Craniata</taxon>
        <taxon>Vertebrata</taxon>
        <taxon>Euteleostomi</taxon>
        <taxon>Amphibia</taxon>
        <taxon>Batrachia</taxon>
        <taxon>Anura</taxon>
        <taxon>Neobatrachia</taxon>
        <taxon>Ranoidea</taxon>
        <taxon>Pyxicephalidae</taxon>
        <taxon>Pyxicephalinae</taxon>
        <taxon>Pyxicephalus</taxon>
    </lineage>
</organism>
<comment type="subcellular location">
    <subcellularLocation>
        <location evidence="1">Nucleus</location>
    </subcellularLocation>
</comment>
<dbReference type="GO" id="GO:0010629">
    <property type="term" value="P:negative regulation of gene expression"/>
    <property type="evidence" value="ECO:0007669"/>
    <property type="project" value="TreeGrafter"/>
</dbReference>
<comment type="similarity">
    <text evidence="6">Belongs to the ARTD/PARP family.</text>
</comment>
<feature type="domain" description="Macro" evidence="9">
    <location>
        <begin position="626"/>
        <end position="801"/>
    </location>
</feature>
<dbReference type="Gene3D" id="3.30.720.50">
    <property type="match status" value="1"/>
</dbReference>
<dbReference type="Gene3D" id="3.90.228.10">
    <property type="match status" value="1"/>
</dbReference>
<evidence type="ECO:0000313" key="11">
    <source>
        <dbReference type="Proteomes" id="UP001181693"/>
    </source>
</evidence>
<dbReference type="Pfam" id="PF23249">
    <property type="entry name" value="KH_PARP14_3"/>
    <property type="match status" value="1"/>
</dbReference>
<dbReference type="PROSITE" id="PS51154">
    <property type="entry name" value="MACRO"/>
    <property type="match status" value="2"/>
</dbReference>
<dbReference type="GO" id="GO:0003714">
    <property type="term" value="F:transcription corepressor activity"/>
    <property type="evidence" value="ECO:0007669"/>
    <property type="project" value="TreeGrafter"/>
</dbReference>
<dbReference type="Pfam" id="PF23253">
    <property type="entry name" value="KH_PARP14_6"/>
    <property type="match status" value="1"/>
</dbReference>
<dbReference type="GO" id="GO:0003950">
    <property type="term" value="F:NAD+ poly-ADP-ribosyltransferase activity"/>
    <property type="evidence" value="ECO:0007669"/>
    <property type="project" value="UniProtKB-UniRule"/>
</dbReference>
<dbReference type="InterPro" id="IPR057043">
    <property type="entry name" value="PARP14_KH_2"/>
</dbReference>
<dbReference type="InterPro" id="IPR057045">
    <property type="entry name" value="PARP14_KH_3"/>
</dbReference>
<keyword evidence="2 7" id="KW-0328">Glycosyltransferase</keyword>
<proteinExistence type="inferred from homology"/>
<evidence type="ECO:0000256" key="6">
    <source>
        <dbReference type="ARBA" id="ARBA00024347"/>
    </source>
</evidence>
<dbReference type="InterPro" id="IPR057048">
    <property type="entry name" value="PARP14_KH_6"/>
</dbReference>
<evidence type="ECO:0000259" key="8">
    <source>
        <dbReference type="PROSITE" id="PS51059"/>
    </source>
</evidence>
<evidence type="ECO:0000259" key="9">
    <source>
        <dbReference type="PROSITE" id="PS51154"/>
    </source>
</evidence>
<dbReference type="Pfam" id="PF23248">
    <property type="entry name" value="KH_PARP14_2"/>
    <property type="match status" value="1"/>
</dbReference>
<dbReference type="InterPro" id="IPR057047">
    <property type="entry name" value="PARP14_KH_5"/>
</dbReference>
<dbReference type="CDD" id="cd02907">
    <property type="entry name" value="Macro_Af1521_BAL-like"/>
    <property type="match status" value="1"/>
</dbReference>
<dbReference type="PROSITE" id="PS51059">
    <property type="entry name" value="PARP_CATALYTIC"/>
    <property type="match status" value="1"/>
</dbReference>
<dbReference type="PANTHER" id="PTHR14453:SF89">
    <property type="entry name" value="PROTEIN MONO-ADP-RIBOSYLTRANSFERASE PARP14"/>
    <property type="match status" value="1"/>
</dbReference>
<evidence type="ECO:0000256" key="7">
    <source>
        <dbReference type="RuleBase" id="RU362114"/>
    </source>
</evidence>
<dbReference type="InterPro" id="IPR037197">
    <property type="entry name" value="WWE_dom_sf"/>
</dbReference>
<keyword evidence="11" id="KW-1185">Reference proteome</keyword>
<protein>
    <recommendedName>
        <fullName evidence="7">Poly [ADP-ribose] polymerase</fullName>
        <shortName evidence="7">PARP</shortName>
        <ecNumber evidence="7">2.4.2.-</ecNumber>
    </recommendedName>
</protein>
<keyword evidence="5" id="KW-0539">Nucleus</keyword>
<accession>A0AAV3AX00</accession>
<evidence type="ECO:0000256" key="2">
    <source>
        <dbReference type="ARBA" id="ARBA00022676"/>
    </source>
</evidence>
<sequence length="1215" mass="136870">MERKVISQQHEAMWSEDKCQNLAFPVMFSPIKSSNLNIKSKVVAKYKIAQYKISELVWDAIKGRVSSLIYNGVQVKINMASWKVYLVGKSKEVTKIMPIFKKMIEETTREIEKKTKSLTVMVPISQAHYDLMCKYGLEKGMTEKAPELKIDYSDKTNEVQISGLRYEVLSAKHEITKFQQEIQSKCIQVDPLLAQFLMLTGNEKLSSLLFVRHNIIALLEINSNTLKVTVFSEEIMMKAEKTIKEELLCRRIFVGEKSLLETPEWKILILHMNKKWNAEICTVLILEFPSGATNDVVITGLTSNVQECHQKVSDFLKDNTTIRADVPVWSKVKMQFIQDKRRKIWEKIQKKVNVKNIEDKMCLSGPRVQVQEAELLIRNFLSSLHCDTLRIDKPGAKKFCMINQKVHVATAKEEFNCAILFEADNRTDVVLGDPRFQVKMPNGLTISVYKGDLSCHNVDVIVNAANENLQHIGGLAKVILNAAGRKLQDDCNIIFKAGGKLSPGDSVITGAGNLPCKQVIHTVGPQWSSSSHLSYEILRKAITNSLHLASKNGHCSIAIPAVSSISGFPLRLCIENIMEAIRVYVRNQQTTLQKIHLVDMNEETVKIFCEVTKAKFAFIGAVTTPSNGVHEMTVGSVTYQVKIGDITKEDAEIIVNSSNNSFTLRAGLSKAILEAAGKHVEESARKLGSQPNKGYIITQSGNLGHCKWIVHVAGASNPTSVNRLVLDVLQECEKHQVNSVAFPALGTGAAQIQVSASADSILDAVVDFTKSRLVSSLKTIKVILFQQDLLNDFYESMKKREEPPAQHSEPFNILKQTESVVEQESEKLNPFHAIDGAESVMFMLCADKKENLDKTKTWLQQQIESAQTENVIREECISEIEEPEVQRISDLQNKFQVSVILKPPDPSIRITGLTQDVMAVSGEIEMIIKSIKEKKAREREAELIGKLVEWRYEHADHMVPFEKMANLELEEAKNEKKTQITIQIPENQITVNLEKGNGTDKFGNQIQIQREIKNEKGIFGVPKHWKVMHNTLVMEVDVPSGTPEYSKVEKMFQKSCQKKIVKILRVQNQTLWLSYQIKKLNVDKKNNSIDNERMLFHGTDSNSIQHINHNGFNRSYAGRNAAAYGNGTYFAVNASYSAQDTYSKPDVNGQKHMYLARVLTGVYCTGKSEMIAPSVKNPENPTDLYDSVTDKVESPSIFVIFNDIQAYPEYHIVFQ</sequence>
<dbReference type="PANTHER" id="PTHR14453">
    <property type="entry name" value="PARP/ZINC FINGER CCCH TYPE DOMAIN CONTAINING PROTEIN"/>
    <property type="match status" value="1"/>
</dbReference>
<dbReference type="Pfam" id="PF00644">
    <property type="entry name" value="PARP"/>
    <property type="match status" value="1"/>
</dbReference>
<dbReference type="SUPFAM" id="SSF56399">
    <property type="entry name" value="ADP-ribosylation"/>
    <property type="match status" value="1"/>
</dbReference>
<feature type="domain" description="Macro" evidence="9">
    <location>
        <begin position="433"/>
        <end position="616"/>
    </location>
</feature>
<dbReference type="EMBL" id="DYDO01000002">
    <property type="protein sequence ID" value="DBA29630.1"/>
    <property type="molecule type" value="Genomic_DNA"/>
</dbReference>
<dbReference type="GO" id="GO:0070212">
    <property type="term" value="P:protein poly-ADP-ribosylation"/>
    <property type="evidence" value="ECO:0007669"/>
    <property type="project" value="TreeGrafter"/>
</dbReference>
<dbReference type="InterPro" id="IPR054596">
    <property type="entry name" value="PARP14_WWE"/>
</dbReference>
<dbReference type="GO" id="GO:1990404">
    <property type="term" value="F:NAD+-protein mono-ADP-ribosyltransferase activity"/>
    <property type="evidence" value="ECO:0007669"/>
    <property type="project" value="TreeGrafter"/>
</dbReference>
<dbReference type="SMART" id="SM00506">
    <property type="entry name" value="A1pp"/>
    <property type="match status" value="2"/>
</dbReference>
<dbReference type="Proteomes" id="UP001181693">
    <property type="component" value="Unassembled WGS sequence"/>
</dbReference>
<dbReference type="SUPFAM" id="SSF52949">
    <property type="entry name" value="Macro domain-like"/>
    <property type="match status" value="2"/>
</dbReference>
<gene>
    <name evidence="10" type="ORF">GDO54_005699</name>
</gene>